<protein>
    <submittedName>
        <fullName evidence="1">Uncharacterized protein</fullName>
    </submittedName>
</protein>
<evidence type="ECO:0000313" key="1">
    <source>
        <dbReference type="EMBL" id="OGZ65525.1"/>
    </source>
</evidence>
<dbReference type="AlphaFoldDB" id="A0A1G2HSW9"/>
<dbReference type="EMBL" id="MHOQ01000043">
    <property type="protein sequence ID" value="OGZ65525.1"/>
    <property type="molecule type" value="Genomic_DNA"/>
</dbReference>
<gene>
    <name evidence="1" type="ORF">A3D34_03855</name>
</gene>
<dbReference type="Proteomes" id="UP000179183">
    <property type="component" value="Unassembled WGS sequence"/>
</dbReference>
<reference evidence="1 2" key="1">
    <citation type="journal article" date="2016" name="Nat. Commun.">
        <title>Thousands of microbial genomes shed light on interconnected biogeochemical processes in an aquifer system.</title>
        <authorList>
            <person name="Anantharaman K."/>
            <person name="Brown C.T."/>
            <person name="Hug L.A."/>
            <person name="Sharon I."/>
            <person name="Castelle C.J."/>
            <person name="Probst A.J."/>
            <person name="Thomas B.C."/>
            <person name="Singh A."/>
            <person name="Wilkins M.J."/>
            <person name="Karaoz U."/>
            <person name="Brodie E.L."/>
            <person name="Williams K.H."/>
            <person name="Hubbard S.S."/>
            <person name="Banfield J.F."/>
        </authorList>
    </citation>
    <scope>NUCLEOTIDE SEQUENCE [LARGE SCALE GENOMIC DNA]</scope>
</reference>
<evidence type="ECO:0000313" key="2">
    <source>
        <dbReference type="Proteomes" id="UP000179183"/>
    </source>
</evidence>
<proteinExistence type="predicted"/>
<accession>A0A1G2HSW9</accession>
<comment type="caution">
    <text evidence="1">The sequence shown here is derived from an EMBL/GenBank/DDBJ whole genome shotgun (WGS) entry which is preliminary data.</text>
</comment>
<sequence>MFKWKIKGRKEIKKLNYKIIEIIWKTLIVANAVNPQIRQWHINVMCAVQNQKRMIQATSVEKLIVL</sequence>
<name>A0A1G2HSW9_9BACT</name>
<organism evidence="1 2">
    <name type="scientific">Candidatus Staskawiczbacteria bacterium RIFCSPHIGHO2_02_FULL_33_16</name>
    <dbReference type="NCBI Taxonomy" id="1802204"/>
    <lineage>
        <taxon>Bacteria</taxon>
        <taxon>Candidatus Staskawicziibacteriota</taxon>
    </lineage>
</organism>